<proteinExistence type="predicted"/>
<dbReference type="RefSeq" id="WP_270744415.1">
    <property type="nucleotide sequence ID" value="NZ_CP133787.1"/>
</dbReference>
<evidence type="ECO:0000313" key="2">
    <source>
        <dbReference type="Proteomes" id="UP001254658"/>
    </source>
</evidence>
<gene>
    <name evidence="1" type="ORF">RF668_08580</name>
</gene>
<reference evidence="1" key="1">
    <citation type="journal article" date="2022" name="Microbiol. Spectr.">
        <title>Optimizing Conditions in the Acid Tolerance Test for Potential Probiotics Using Response Surface Methodology.</title>
        <authorList>
            <person name="Ko H.I."/>
            <person name="Jeong C.H."/>
            <person name="Hong S.W."/>
            <person name="Eun J.B."/>
            <person name="Kim T.W."/>
        </authorList>
    </citation>
    <scope>NUCLEOTIDE SEQUENCE</scope>
    <source>
        <strain evidence="1">KCKM 0438</strain>
    </source>
</reference>
<name>A0AAX4AEA5_LACLC</name>
<dbReference type="EMBL" id="CP133787">
    <property type="protein sequence ID" value="WMX69946.1"/>
    <property type="molecule type" value="Genomic_DNA"/>
</dbReference>
<reference evidence="1" key="2">
    <citation type="submission" date="2023-09" db="EMBL/GenBank/DDBJ databases">
        <authorList>
            <person name="Kim T.W."/>
        </authorList>
    </citation>
    <scope>NUCLEOTIDE SEQUENCE</scope>
    <source>
        <strain evidence="1">KCKM 0438</strain>
    </source>
</reference>
<dbReference type="AlphaFoldDB" id="A0AAX4AEA5"/>
<evidence type="ECO:0000313" key="1">
    <source>
        <dbReference type="EMBL" id="WMX69946.1"/>
    </source>
</evidence>
<organism evidence="1 2">
    <name type="scientific">Lactococcus lactis subsp. cremoris</name>
    <name type="common">Streptococcus cremoris</name>
    <dbReference type="NCBI Taxonomy" id="1359"/>
    <lineage>
        <taxon>Bacteria</taxon>
        <taxon>Bacillati</taxon>
        <taxon>Bacillota</taxon>
        <taxon>Bacilli</taxon>
        <taxon>Lactobacillales</taxon>
        <taxon>Streptococcaceae</taxon>
        <taxon>Lactococcus</taxon>
    </lineage>
</organism>
<dbReference type="Proteomes" id="UP001254658">
    <property type="component" value="Chromosome"/>
</dbReference>
<accession>A0AAX4AEA5</accession>
<sequence length="112" mass="12766">MPEIIINGEHFYLMKDAAKLTNLSESSLTVYLHQKRFPELDSFTEKVGATRVISQSGIDFLNNKVNRIQGKEKITLGGIEFPSKREAAEYFGFPPEDLSRYLRVKKLVEGDN</sequence>
<protein>
    <submittedName>
        <fullName evidence="1">Uncharacterized protein</fullName>
    </submittedName>
</protein>